<reference evidence="2 3" key="1">
    <citation type="submission" date="2021-01" db="EMBL/GenBank/DDBJ databases">
        <title>Genomic Encyclopedia of Type Strains, Phase IV (KMG-IV): sequencing the most valuable type-strain genomes for metagenomic binning, comparative biology and taxonomic classification.</title>
        <authorList>
            <person name="Goeker M."/>
        </authorList>
    </citation>
    <scope>NUCLEOTIDE SEQUENCE [LARGE SCALE GENOMIC DNA]</scope>
    <source>
        <strain evidence="2 3">DSM 24834</strain>
    </source>
</reference>
<evidence type="ECO:0000313" key="2">
    <source>
        <dbReference type="EMBL" id="MBM7587929.1"/>
    </source>
</evidence>
<sequence length="149" mass="18034">MNWKHVLEEIKYNLKPSTFEIWFSESRGEIKNETLHVYVELESQKYWIEARYINIILKAMVTVTGKAYPIEIVSDELYEERQRRNFEEKRSKMVSNRIRYLEKEMLIELKQVTMNTVNSIQDDEDFKRKHVIDQLLLVVGKIEQYESLL</sequence>
<organism evidence="2 3">
    <name type="scientific">Rossellomorea pakistanensis</name>
    <dbReference type="NCBI Taxonomy" id="992288"/>
    <lineage>
        <taxon>Bacteria</taxon>
        <taxon>Bacillati</taxon>
        <taxon>Bacillota</taxon>
        <taxon>Bacilli</taxon>
        <taxon>Bacillales</taxon>
        <taxon>Bacillaceae</taxon>
        <taxon>Rossellomorea</taxon>
    </lineage>
</organism>
<feature type="domain" description="DnaA N-terminal" evidence="1">
    <location>
        <begin position="3"/>
        <end position="60"/>
    </location>
</feature>
<evidence type="ECO:0000313" key="3">
    <source>
        <dbReference type="Proteomes" id="UP001646157"/>
    </source>
</evidence>
<name>A0ABS2NJJ2_9BACI</name>
<protein>
    <submittedName>
        <fullName evidence="2">Chromosomal replication initiation ATPase DnaA</fullName>
    </submittedName>
</protein>
<comment type="caution">
    <text evidence="2">The sequence shown here is derived from an EMBL/GenBank/DDBJ whole genome shotgun (WGS) entry which is preliminary data.</text>
</comment>
<dbReference type="Pfam" id="PF11638">
    <property type="entry name" value="DnaA_N"/>
    <property type="match status" value="1"/>
</dbReference>
<accession>A0ABS2NJJ2</accession>
<proteinExistence type="predicted"/>
<dbReference type="Proteomes" id="UP001646157">
    <property type="component" value="Unassembled WGS sequence"/>
</dbReference>
<dbReference type="EMBL" id="JAFBDZ010000006">
    <property type="protein sequence ID" value="MBM7587929.1"/>
    <property type="molecule type" value="Genomic_DNA"/>
</dbReference>
<dbReference type="InterPro" id="IPR024633">
    <property type="entry name" value="DnaA_N_dom"/>
</dbReference>
<evidence type="ECO:0000259" key="1">
    <source>
        <dbReference type="Pfam" id="PF11638"/>
    </source>
</evidence>
<dbReference type="InterPro" id="IPR038454">
    <property type="entry name" value="DnaA_N_sf"/>
</dbReference>
<gene>
    <name evidence="2" type="ORF">JOC86_004504</name>
</gene>
<dbReference type="Gene3D" id="3.30.300.180">
    <property type="match status" value="1"/>
</dbReference>
<dbReference type="RefSeq" id="WP_205175153.1">
    <property type="nucleotide sequence ID" value="NZ_JAFBDZ010000006.1"/>
</dbReference>
<keyword evidence="3" id="KW-1185">Reference proteome</keyword>